<organism evidence="1">
    <name type="scientific">Culex pipiens</name>
    <name type="common">House mosquito</name>
    <dbReference type="NCBI Taxonomy" id="7175"/>
    <lineage>
        <taxon>Eukaryota</taxon>
        <taxon>Metazoa</taxon>
        <taxon>Ecdysozoa</taxon>
        <taxon>Arthropoda</taxon>
        <taxon>Hexapoda</taxon>
        <taxon>Insecta</taxon>
        <taxon>Pterygota</taxon>
        <taxon>Neoptera</taxon>
        <taxon>Endopterygota</taxon>
        <taxon>Diptera</taxon>
        <taxon>Nematocera</taxon>
        <taxon>Culicoidea</taxon>
        <taxon>Culicidae</taxon>
        <taxon>Culicinae</taxon>
        <taxon>Culicini</taxon>
        <taxon>Culex</taxon>
        <taxon>Culex</taxon>
    </lineage>
</organism>
<accession>A0A8D8BXT1</accession>
<reference evidence="1" key="1">
    <citation type="submission" date="2021-05" db="EMBL/GenBank/DDBJ databases">
        <authorList>
            <person name="Alioto T."/>
            <person name="Alioto T."/>
            <person name="Gomez Garrido J."/>
        </authorList>
    </citation>
    <scope>NUCLEOTIDE SEQUENCE</scope>
</reference>
<name>A0A8D8BXT1_CULPI</name>
<evidence type="ECO:0000313" key="1">
    <source>
        <dbReference type="EMBL" id="CAG6482613.1"/>
    </source>
</evidence>
<sequence length="240" mass="26701">MYDFVSMKMRERNADNFFSATTSTHYFRLQLSRLLSNTNFPSLGPAVDQLGVDDVLPKVHRLVQLVDGKVPVQVERVHVDFVVGFKVRIGDAHDARGFAVHVHVDLDFHVVLLADGTVLGDVLLHVVRRLGALDFDHVRLADSIWDVEDDRVVGVEGDFAVFVLGFGVLFEPLPDGKLFALHVRIDLLVAAEDGFVQYGLGYVKVDTVGHFGAGDSRVPQLQIPRVELGRKLGLVREQPR</sequence>
<protein>
    <submittedName>
        <fullName evidence="1">(northern house mosquito) hypothetical protein</fullName>
    </submittedName>
</protein>
<dbReference type="EMBL" id="HBUE01093836">
    <property type="protein sequence ID" value="CAG6482613.1"/>
    <property type="molecule type" value="Transcribed_RNA"/>
</dbReference>
<proteinExistence type="predicted"/>
<dbReference type="AlphaFoldDB" id="A0A8D8BXT1"/>